<evidence type="ECO:0000256" key="1">
    <source>
        <dbReference type="ARBA" id="ARBA00004141"/>
    </source>
</evidence>
<proteinExistence type="predicted"/>
<keyword evidence="9" id="KW-1185">Reference proteome</keyword>
<feature type="domain" description="Amino acid transporter transmembrane" evidence="8">
    <location>
        <begin position="55"/>
        <end position="449"/>
    </location>
</feature>
<evidence type="ECO:0000256" key="2">
    <source>
        <dbReference type="ARBA" id="ARBA00022448"/>
    </source>
</evidence>
<feature type="transmembrane region" description="Helical" evidence="7">
    <location>
        <begin position="369"/>
        <end position="389"/>
    </location>
</feature>
<keyword evidence="5 7" id="KW-1133">Transmembrane helix</keyword>
<dbReference type="GO" id="GO:0015179">
    <property type="term" value="F:L-amino acid transmembrane transporter activity"/>
    <property type="evidence" value="ECO:0007669"/>
    <property type="project" value="TreeGrafter"/>
</dbReference>
<feature type="transmembrane region" description="Helical" evidence="7">
    <location>
        <begin position="203"/>
        <end position="224"/>
    </location>
</feature>
<dbReference type="InterPro" id="IPR013057">
    <property type="entry name" value="AA_transpt_TM"/>
</dbReference>
<feature type="transmembrane region" description="Helical" evidence="7">
    <location>
        <begin position="429"/>
        <end position="448"/>
    </location>
</feature>
<dbReference type="Pfam" id="PF01490">
    <property type="entry name" value="Aa_trans"/>
    <property type="match status" value="1"/>
</dbReference>
<evidence type="ECO:0000256" key="4">
    <source>
        <dbReference type="ARBA" id="ARBA00022970"/>
    </source>
</evidence>
<evidence type="ECO:0000256" key="5">
    <source>
        <dbReference type="ARBA" id="ARBA00022989"/>
    </source>
</evidence>
<comment type="subcellular location">
    <subcellularLocation>
        <location evidence="1">Membrane</location>
        <topology evidence="1">Multi-pass membrane protein</topology>
    </subcellularLocation>
</comment>
<evidence type="ECO:0000259" key="8">
    <source>
        <dbReference type="Pfam" id="PF01490"/>
    </source>
</evidence>
<dbReference type="RefSeq" id="XP_056858086.1">
    <property type="nucleotide sequence ID" value="XM_057002106.1"/>
</dbReference>
<dbReference type="OrthoDB" id="28208at2759"/>
<organism evidence="9 10">
    <name type="scientific">Raphanus sativus</name>
    <name type="common">Radish</name>
    <name type="synonym">Raphanus raphanistrum var. sativus</name>
    <dbReference type="NCBI Taxonomy" id="3726"/>
    <lineage>
        <taxon>Eukaryota</taxon>
        <taxon>Viridiplantae</taxon>
        <taxon>Streptophyta</taxon>
        <taxon>Embryophyta</taxon>
        <taxon>Tracheophyta</taxon>
        <taxon>Spermatophyta</taxon>
        <taxon>Magnoliopsida</taxon>
        <taxon>eudicotyledons</taxon>
        <taxon>Gunneridae</taxon>
        <taxon>Pentapetalae</taxon>
        <taxon>rosids</taxon>
        <taxon>malvids</taxon>
        <taxon>Brassicales</taxon>
        <taxon>Brassicaceae</taxon>
        <taxon>Brassiceae</taxon>
        <taxon>Raphanus</taxon>
    </lineage>
</organism>
<feature type="transmembrane region" description="Helical" evidence="7">
    <location>
        <begin position="283"/>
        <end position="302"/>
    </location>
</feature>
<dbReference type="PANTHER" id="PTHR22950">
    <property type="entry name" value="AMINO ACID TRANSPORTER"/>
    <property type="match status" value="1"/>
</dbReference>
<dbReference type="KEGG" id="rsz:130507387"/>
<feature type="transmembrane region" description="Helical" evidence="7">
    <location>
        <begin position="395"/>
        <end position="417"/>
    </location>
</feature>
<dbReference type="AlphaFoldDB" id="A0A9W3D2V2"/>
<feature type="transmembrane region" description="Helical" evidence="7">
    <location>
        <begin position="57"/>
        <end position="76"/>
    </location>
</feature>
<feature type="transmembrane region" description="Helical" evidence="7">
    <location>
        <begin position="132"/>
        <end position="154"/>
    </location>
</feature>
<name>A0A9W3D2V2_RAPSA</name>
<sequence length="464" mass="50404">FDAAHTIIANLRDSCNSISNLIKETMATKDEVQNVPLLQASSESDDDGHEEFNGASFTGAVLNLATAIIGAGIMALPATMKILGLVPGIAMIVLMAFLTDKTIEFLIRFSGGIARRSYGGLMEDSFGKPGRIVLQVSVLVSNIGVLIVYMIIIGDVLECLLEEWFGESWWDKRTVVLLFTTLCVFAPLTSFKRIDTLKFTSALSLVLAVVFLLITAGIVVTKFYRGGLMKPRLFPNVTDLSSVWKLFTVVPVLVNAFICHSNVHSIQNELEDSVQIKPVVRSALVMSSSVYIMTSLFGYLLFGESTLGDFLANFDADLEIPFGSVLSDAVRLSYAVHLMLVFPVIFYPLRVNMDGLLFPTAPSLTTSNLRFASITAGLIAVIFVGANFIPSIWVVFQLTGVTASVCIGFIFPAAVVLKDRHNQATKMDKTIAIFVIVLAVCSSAVAIYSDAYALIKKNKSTCSI</sequence>
<keyword evidence="2" id="KW-0813">Transport</keyword>
<protein>
    <submittedName>
        <fullName evidence="10">Amino acid transporter AVT6B-like</fullName>
    </submittedName>
</protein>
<dbReference type="PANTHER" id="PTHR22950:SF654">
    <property type="entry name" value="AMINO ACID TRANSPORTER TRANSMEMBRANE DOMAIN-CONTAINING PROTEIN"/>
    <property type="match status" value="1"/>
</dbReference>
<evidence type="ECO:0000256" key="6">
    <source>
        <dbReference type="ARBA" id="ARBA00023136"/>
    </source>
</evidence>
<feature type="transmembrane region" description="Helical" evidence="7">
    <location>
        <begin position="174"/>
        <end position="191"/>
    </location>
</feature>
<accession>A0A9W3D2V2</accession>
<feature type="transmembrane region" description="Helical" evidence="7">
    <location>
        <begin position="82"/>
        <end position="99"/>
    </location>
</feature>
<dbReference type="GO" id="GO:0031090">
    <property type="term" value="C:organelle membrane"/>
    <property type="evidence" value="ECO:0007669"/>
    <property type="project" value="UniProtKB-ARBA"/>
</dbReference>
<evidence type="ECO:0000313" key="9">
    <source>
        <dbReference type="Proteomes" id="UP000504610"/>
    </source>
</evidence>
<feature type="non-terminal residue" evidence="10">
    <location>
        <position position="1"/>
    </location>
</feature>
<feature type="transmembrane region" description="Helical" evidence="7">
    <location>
        <begin position="244"/>
        <end position="263"/>
    </location>
</feature>
<reference evidence="10" key="1">
    <citation type="submission" date="2025-08" db="UniProtKB">
        <authorList>
            <consortium name="RefSeq"/>
        </authorList>
    </citation>
    <scope>IDENTIFICATION</scope>
    <source>
        <tissue evidence="10">Leaf</tissue>
    </source>
</reference>
<feature type="transmembrane region" description="Helical" evidence="7">
    <location>
        <begin position="332"/>
        <end position="349"/>
    </location>
</feature>
<evidence type="ECO:0000256" key="3">
    <source>
        <dbReference type="ARBA" id="ARBA00022692"/>
    </source>
</evidence>
<evidence type="ECO:0000256" key="7">
    <source>
        <dbReference type="SAM" id="Phobius"/>
    </source>
</evidence>
<keyword evidence="3 7" id="KW-0812">Transmembrane</keyword>
<keyword evidence="6 7" id="KW-0472">Membrane</keyword>
<evidence type="ECO:0000313" key="10">
    <source>
        <dbReference type="RefSeq" id="XP_056858086.1"/>
    </source>
</evidence>
<dbReference type="GeneID" id="130507387"/>
<dbReference type="Proteomes" id="UP000504610">
    <property type="component" value="Unplaced"/>
</dbReference>
<gene>
    <name evidence="10" type="primary">LOC130507387</name>
</gene>
<keyword evidence="4" id="KW-0029">Amino-acid transport</keyword>